<name>G3MTH0_AMBMU</name>
<dbReference type="AlphaFoldDB" id="G3MTH0"/>
<proteinExistence type="evidence at transcript level"/>
<accession>G3MTH0</accession>
<organism evidence="1">
    <name type="scientific">Amblyomma maculatum</name>
    <name type="common">Gulf Coast tick</name>
    <dbReference type="NCBI Taxonomy" id="34609"/>
    <lineage>
        <taxon>Eukaryota</taxon>
        <taxon>Metazoa</taxon>
        <taxon>Ecdysozoa</taxon>
        <taxon>Arthropoda</taxon>
        <taxon>Chelicerata</taxon>
        <taxon>Arachnida</taxon>
        <taxon>Acari</taxon>
        <taxon>Parasitiformes</taxon>
        <taxon>Ixodida</taxon>
        <taxon>Ixodoidea</taxon>
        <taxon>Ixodidae</taxon>
        <taxon>Amblyomminae</taxon>
        <taxon>Amblyomma</taxon>
    </lineage>
</organism>
<evidence type="ECO:0000313" key="1">
    <source>
        <dbReference type="EMBL" id="AEO36788.1"/>
    </source>
</evidence>
<reference evidence="1" key="1">
    <citation type="journal article" date="2011" name="PLoS ONE">
        <title>A deep insight into the sialotranscriptome of the gulf coast tick, Amblyomma maculatum.</title>
        <authorList>
            <person name="Karim S."/>
            <person name="Singh P."/>
            <person name="Ribeiro J.M."/>
        </authorList>
    </citation>
    <scope>NUCLEOTIDE SEQUENCE</scope>
    <source>
        <tissue evidence="1">Salivary gland</tissue>
    </source>
</reference>
<protein>
    <submittedName>
        <fullName evidence="1">Uncharacterized protein</fullName>
    </submittedName>
</protein>
<dbReference type="EMBL" id="JO845171">
    <property type="protein sequence ID" value="AEO36788.1"/>
    <property type="molecule type" value="mRNA"/>
</dbReference>
<sequence length="112" mass="11761">MGGRQCPTEYSPQCPSVEGETAACEVKANCPAEGCQENGQICCPIACGGCTCLHVMEKARRAVHVPYLCPVFILAFGACEGYALTNETCQTLNCNEKGKICCGGPCGDPFCV</sequence>